<evidence type="ECO:0000313" key="1">
    <source>
        <dbReference type="EMBL" id="KAF4508541.1"/>
    </source>
</evidence>
<evidence type="ECO:0000313" key="2">
    <source>
        <dbReference type="Proteomes" id="UP000557566"/>
    </source>
</evidence>
<dbReference type="EMBL" id="JAAVMX010000005">
    <property type="protein sequence ID" value="KAF4508541.1"/>
    <property type="molecule type" value="Genomic_DNA"/>
</dbReference>
<dbReference type="PANTHER" id="PTHR37827:SF1">
    <property type="entry name" value="HNH DOMAIN-CONTAINING PROTEIN"/>
    <property type="match status" value="1"/>
</dbReference>
<dbReference type="PANTHER" id="PTHR37827">
    <property type="entry name" value="TUDOR DOMAIN-CONTAINING PROTEIN"/>
    <property type="match status" value="1"/>
</dbReference>
<dbReference type="Proteomes" id="UP000557566">
    <property type="component" value="Unassembled WGS sequence"/>
</dbReference>
<evidence type="ECO:0008006" key="3">
    <source>
        <dbReference type="Google" id="ProtNLM"/>
    </source>
</evidence>
<gene>
    <name evidence="1" type="ORF">G6O67_004903</name>
</gene>
<reference evidence="1 2" key="1">
    <citation type="journal article" date="2020" name="Genome Biol. Evol.">
        <title>A new high-quality draft genome assembly of the Chinese cordyceps Ophiocordyceps sinensis.</title>
        <authorList>
            <person name="Shu R."/>
            <person name="Zhang J."/>
            <person name="Meng Q."/>
            <person name="Zhang H."/>
            <person name="Zhou G."/>
            <person name="Li M."/>
            <person name="Wu P."/>
            <person name="Zhao Y."/>
            <person name="Chen C."/>
            <person name="Qin Q."/>
        </authorList>
    </citation>
    <scope>NUCLEOTIDE SEQUENCE [LARGE SCALE GENOMIC DNA]</scope>
    <source>
        <strain evidence="1 2">IOZ07</strain>
    </source>
</reference>
<keyword evidence="2" id="KW-1185">Reference proteome</keyword>
<accession>A0A8H4PQD7</accession>
<sequence length="150" mass="17335">MSWRRPWTWFHPFSETFVAYRLVFPLDQTDKRQKQQQRPLPPTTEAFLLPILTSYVETLTRPWGAAVVPPPDSALVHDKAAKRGWHREEDLQNVDWLCGACHRFVHHFRGHEDLARHYYAVELLLADDEVGRFAAWAGSLGWKGGRGGDS</sequence>
<proteinExistence type="predicted"/>
<protein>
    <recommendedName>
        <fullName evidence="3">YisB protein</fullName>
    </recommendedName>
</protein>
<name>A0A8H4PQD7_9HYPO</name>
<organism evidence="1 2">
    <name type="scientific">Ophiocordyceps sinensis</name>
    <dbReference type="NCBI Taxonomy" id="72228"/>
    <lineage>
        <taxon>Eukaryota</taxon>
        <taxon>Fungi</taxon>
        <taxon>Dikarya</taxon>
        <taxon>Ascomycota</taxon>
        <taxon>Pezizomycotina</taxon>
        <taxon>Sordariomycetes</taxon>
        <taxon>Hypocreomycetidae</taxon>
        <taxon>Hypocreales</taxon>
        <taxon>Ophiocordycipitaceae</taxon>
        <taxon>Ophiocordyceps</taxon>
    </lineage>
</organism>
<comment type="caution">
    <text evidence="1">The sequence shown here is derived from an EMBL/GenBank/DDBJ whole genome shotgun (WGS) entry which is preliminary data.</text>
</comment>
<dbReference type="AlphaFoldDB" id="A0A8H4PQD7"/>
<dbReference type="OrthoDB" id="4923455at2759"/>